<gene>
    <name evidence="1" type="ORF">QM012_004060</name>
</gene>
<protein>
    <submittedName>
        <fullName evidence="1">Uncharacterized protein</fullName>
    </submittedName>
</protein>
<dbReference type="EMBL" id="JASGXD010000019">
    <property type="protein sequence ID" value="KAK6000072.1"/>
    <property type="molecule type" value="Genomic_DNA"/>
</dbReference>
<dbReference type="PANTHER" id="PTHR38846">
    <property type="entry name" value="C3H1-TYPE DOMAIN-CONTAINING PROTEIN"/>
    <property type="match status" value="1"/>
</dbReference>
<proteinExistence type="predicted"/>
<reference evidence="1 2" key="1">
    <citation type="submission" date="2023-11" db="EMBL/GenBank/DDBJ databases">
        <title>Draft genome sequence and annotation of the polyextremotolerant black yeast-like fungus Aureobasidium pullulans NRRL 62042.</title>
        <authorList>
            <person name="Dielentheis-Frenken M.R.E."/>
            <person name="Wibberg D."/>
            <person name="Blank L.M."/>
            <person name="Tiso T."/>
        </authorList>
    </citation>
    <scope>NUCLEOTIDE SEQUENCE [LARGE SCALE GENOMIC DNA]</scope>
    <source>
        <strain evidence="1 2">NRRL 62042</strain>
    </source>
</reference>
<accession>A0ABR0T6X4</accession>
<dbReference type="PANTHER" id="PTHR38846:SF1">
    <property type="entry name" value="C3H1-TYPE DOMAIN-CONTAINING PROTEIN"/>
    <property type="match status" value="1"/>
</dbReference>
<name>A0ABR0T6X4_AURPU</name>
<evidence type="ECO:0000313" key="1">
    <source>
        <dbReference type="EMBL" id="KAK6000072.1"/>
    </source>
</evidence>
<comment type="caution">
    <text evidence="1">The sequence shown here is derived from an EMBL/GenBank/DDBJ whole genome shotgun (WGS) entry which is preliminary data.</text>
</comment>
<keyword evidence="2" id="KW-1185">Reference proteome</keyword>
<organism evidence="1 2">
    <name type="scientific">Aureobasidium pullulans</name>
    <name type="common">Black yeast</name>
    <name type="synonym">Pullularia pullulans</name>
    <dbReference type="NCBI Taxonomy" id="5580"/>
    <lineage>
        <taxon>Eukaryota</taxon>
        <taxon>Fungi</taxon>
        <taxon>Dikarya</taxon>
        <taxon>Ascomycota</taxon>
        <taxon>Pezizomycotina</taxon>
        <taxon>Dothideomycetes</taxon>
        <taxon>Dothideomycetidae</taxon>
        <taxon>Dothideales</taxon>
        <taxon>Saccotheciaceae</taxon>
        <taxon>Aureobasidium</taxon>
    </lineage>
</organism>
<dbReference type="Proteomes" id="UP001341245">
    <property type="component" value="Unassembled WGS sequence"/>
</dbReference>
<sequence length="151" mass="18024">MSFVHVSFFDRFPEFNHNPRASIRDEFDRLAETQGWTKKETTKKRIECYNDEFESYFANLELETQLERLQHLCVELEIIPKDTVTQCKKALSSVHVNIVHLMNARRTKTKVKKFSSNASLVRYIRKTKEFFPLEEAKCDVIKVLLRQIFYK</sequence>
<evidence type="ECO:0000313" key="2">
    <source>
        <dbReference type="Proteomes" id="UP001341245"/>
    </source>
</evidence>